<dbReference type="PANTHER" id="PTHR33428:SF14">
    <property type="entry name" value="CARBOXYLESTERASE TYPE B DOMAIN-CONTAINING PROTEIN"/>
    <property type="match status" value="1"/>
</dbReference>
<name>A0ABW6BT39_9BACT</name>
<gene>
    <name evidence="2" type="ORF">ACFS7Z_06305</name>
</gene>
<dbReference type="EMBL" id="JBHUOX010000003">
    <property type="protein sequence ID" value="MFD2999964.1"/>
    <property type="molecule type" value="Genomic_DNA"/>
</dbReference>
<dbReference type="SUPFAM" id="SSF53474">
    <property type="entry name" value="alpha/beta-Hydrolases"/>
    <property type="match status" value="1"/>
</dbReference>
<dbReference type="InterPro" id="IPR017395">
    <property type="entry name" value="Chlorophyllase-like"/>
</dbReference>
<dbReference type="PANTHER" id="PTHR33428">
    <property type="entry name" value="CHLOROPHYLLASE-2, CHLOROPLASTIC"/>
    <property type="match status" value="1"/>
</dbReference>
<keyword evidence="3" id="KW-1185">Reference proteome</keyword>
<dbReference type="RefSeq" id="WP_377482463.1">
    <property type="nucleotide sequence ID" value="NZ_JBHUOX010000003.1"/>
</dbReference>
<dbReference type="Pfam" id="PF07224">
    <property type="entry name" value="Chlorophyllase"/>
    <property type="match status" value="1"/>
</dbReference>
<dbReference type="Proteomes" id="UP001597641">
    <property type="component" value="Unassembled WGS sequence"/>
</dbReference>
<evidence type="ECO:0000313" key="3">
    <source>
        <dbReference type="Proteomes" id="UP001597641"/>
    </source>
</evidence>
<feature type="chain" id="PRO_5046559179" description="Alpha/beta hydrolase" evidence="1">
    <location>
        <begin position="21"/>
        <end position="289"/>
    </location>
</feature>
<protein>
    <recommendedName>
        <fullName evidence="4">Alpha/beta hydrolase</fullName>
    </recommendedName>
</protein>
<accession>A0ABW6BT39</accession>
<keyword evidence="1" id="KW-0732">Signal</keyword>
<evidence type="ECO:0008006" key="4">
    <source>
        <dbReference type="Google" id="ProtNLM"/>
    </source>
</evidence>
<evidence type="ECO:0000313" key="2">
    <source>
        <dbReference type="EMBL" id="MFD2999964.1"/>
    </source>
</evidence>
<reference evidence="3" key="1">
    <citation type="journal article" date="2019" name="Int. J. Syst. Evol. Microbiol.">
        <title>The Global Catalogue of Microorganisms (GCM) 10K type strain sequencing project: providing services to taxonomists for standard genome sequencing and annotation.</title>
        <authorList>
            <consortium name="The Broad Institute Genomics Platform"/>
            <consortium name="The Broad Institute Genome Sequencing Center for Infectious Disease"/>
            <person name="Wu L."/>
            <person name="Ma J."/>
        </authorList>
    </citation>
    <scope>NUCLEOTIDE SEQUENCE [LARGE SCALE GENOMIC DNA]</scope>
    <source>
        <strain evidence="3">KCTC 23984</strain>
    </source>
</reference>
<organism evidence="2 3">
    <name type="scientific">Pontibacter toksunensis</name>
    <dbReference type="NCBI Taxonomy" id="1332631"/>
    <lineage>
        <taxon>Bacteria</taxon>
        <taxon>Pseudomonadati</taxon>
        <taxon>Bacteroidota</taxon>
        <taxon>Cytophagia</taxon>
        <taxon>Cytophagales</taxon>
        <taxon>Hymenobacteraceae</taxon>
        <taxon>Pontibacter</taxon>
    </lineage>
</organism>
<proteinExistence type="predicted"/>
<evidence type="ECO:0000256" key="1">
    <source>
        <dbReference type="SAM" id="SignalP"/>
    </source>
</evidence>
<dbReference type="InterPro" id="IPR029058">
    <property type="entry name" value="AB_hydrolase_fold"/>
</dbReference>
<feature type="signal peptide" evidence="1">
    <location>
        <begin position="1"/>
        <end position="20"/>
    </location>
</feature>
<sequence length="289" mass="31473">MKKNLFVMLVLCFITIGSFAQINKAKIIDNGGSGFYKAVAVSEKSLPDFVVYRPENIRKAVKKEGKLPVIVFANGGCANSSINHERVLSEIASQGYVVIAIGALQMTLDERKHESTDAKMLLKAIDWITAQADNKKGDYYKNVNLDKIAAGGQSCGGAQILAVAGDSRIKNFMMFNSGMGDMTMAGASSKSLEMLDAKIIYIVGGQSDIATNNALLDYERINHVPVAFANLVEGGHMGTFGEEYGGSFAKMATDWLNWLFKGKDSSSVFLKSELSKYPGWTMKSKNFEL</sequence>
<dbReference type="Gene3D" id="3.40.50.1820">
    <property type="entry name" value="alpha/beta hydrolase"/>
    <property type="match status" value="1"/>
</dbReference>
<comment type="caution">
    <text evidence="2">The sequence shown here is derived from an EMBL/GenBank/DDBJ whole genome shotgun (WGS) entry which is preliminary data.</text>
</comment>